<gene>
    <name evidence="1" type="ORF">GCM10022247_37210</name>
</gene>
<organism evidence="1 2">
    <name type="scientific">Allokutzneria multivorans</name>
    <dbReference type="NCBI Taxonomy" id="1142134"/>
    <lineage>
        <taxon>Bacteria</taxon>
        <taxon>Bacillati</taxon>
        <taxon>Actinomycetota</taxon>
        <taxon>Actinomycetes</taxon>
        <taxon>Pseudonocardiales</taxon>
        <taxon>Pseudonocardiaceae</taxon>
        <taxon>Allokutzneria</taxon>
    </lineage>
</organism>
<evidence type="ECO:0000313" key="1">
    <source>
        <dbReference type="EMBL" id="GAA4011374.1"/>
    </source>
</evidence>
<keyword evidence="2" id="KW-1185">Reference proteome</keyword>
<sequence>MLLTSCSAPPGDATTDRQAVTLADAISYPRQDSAMDFARAALAVWKGDGKLAVLEVKEIPVPDRSPSKQFARLVIRIHRPAVEPVMFSPRKPELNACYGMDFNYYGIIGEPERVSCPATATPVTPPPTRGTSIPKGAEEAIRQVLSTLPPTPTEAQVRDAVGKGMPAPHVNPDTKLADHLPGVDVLVKGEKVGVSLRSGSGDGLSCLIGSRKGGKVEVGYLSRVQAMPGELGCSAGTALGR</sequence>
<evidence type="ECO:0000313" key="2">
    <source>
        <dbReference type="Proteomes" id="UP001501747"/>
    </source>
</evidence>
<accession>A0ABP7SGA4</accession>
<evidence type="ECO:0008006" key="3">
    <source>
        <dbReference type="Google" id="ProtNLM"/>
    </source>
</evidence>
<reference evidence="2" key="1">
    <citation type="journal article" date="2019" name="Int. J. Syst. Evol. Microbiol.">
        <title>The Global Catalogue of Microorganisms (GCM) 10K type strain sequencing project: providing services to taxonomists for standard genome sequencing and annotation.</title>
        <authorList>
            <consortium name="The Broad Institute Genomics Platform"/>
            <consortium name="The Broad Institute Genome Sequencing Center for Infectious Disease"/>
            <person name="Wu L."/>
            <person name="Ma J."/>
        </authorList>
    </citation>
    <scope>NUCLEOTIDE SEQUENCE [LARGE SCALE GENOMIC DNA]</scope>
    <source>
        <strain evidence="2">JCM 17342</strain>
    </source>
</reference>
<dbReference type="EMBL" id="BAABAL010000013">
    <property type="protein sequence ID" value="GAA4011374.1"/>
    <property type="molecule type" value="Genomic_DNA"/>
</dbReference>
<name>A0ABP7SGA4_9PSEU</name>
<protein>
    <recommendedName>
        <fullName evidence="3">Lipoprotein</fullName>
    </recommendedName>
</protein>
<dbReference type="Proteomes" id="UP001501747">
    <property type="component" value="Unassembled WGS sequence"/>
</dbReference>
<proteinExistence type="predicted"/>
<dbReference type="RefSeq" id="WP_344876419.1">
    <property type="nucleotide sequence ID" value="NZ_BAABAL010000013.1"/>
</dbReference>
<comment type="caution">
    <text evidence="1">The sequence shown here is derived from an EMBL/GenBank/DDBJ whole genome shotgun (WGS) entry which is preliminary data.</text>
</comment>